<accession>F0X2V5</accession>
<dbReference type="Gene3D" id="3.30.160.190">
    <property type="entry name" value="atu1810 like domain"/>
    <property type="match status" value="1"/>
</dbReference>
<dbReference type="EMBL" id="FR825243">
    <property type="protein sequence ID" value="CCA28276.1"/>
    <property type="molecule type" value="Genomic_DNA"/>
</dbReference>
<reference evidence="10" key="1">
    <citation type="journal article" date="2011" name="PLoS Biol.">
        <title>Gene gain and loss during evolution of obligate parasitism in the white rust pathogen of Arabidopsis thaliana.</title>
        <authorList>
            <person name="Kemen E."/>
            <person name="Gardiner A."/>
            <person name="Schultz-Larsen T."/>
            <person name="Kemen A.C."/>
            <person name="Balmuth A.L."/>
            <person name="Robert-Seilaniantz A."/>
            <person name="Bailey K."/>
            <person name="Holub E."/>
            <person name="Studholme D.J."/>
            <person name="Maclean D."/>
            <person name="Jones J.D."/>
        </authorList>
    </citation>
    <scope>NUCLEOTIDE SEQUENCE</scope>
</reference>
<gene>
    <name evidence="10" type="primary">AlNc14C1937G13108</name>
    <name evidence="10" type="ORF">ALNC14_144200</name>
</gene>
<evidence type="ECO:0000313" key="10">
    <source>
        <dbReference type="EMBL" id="CCA28276.1"/>
    </source>
</evidence>
<evidence type="ECO:0000256" key="9">
    <source>
        <dbReference type="RuleBase" id="RU367010"/>
    </source>
</evidence>
<dbReference type="GO" id="GO:0005743">
    <property type="term" value="C:mitochondrial inner membrane"/>
    <property type="evidence" value="ECO:0007669"/>
    <property type="project" value="UniProtKB-SubCell"/>
</dbReference>
<dbReference type="PANTHER" id="PTHR12219">
    <property type="entry name" value="NADH-UBIQUINONE OXIDOREDUCTASE"/>
    <property type="match status" value="1"/>
</dbReference>
<keyword evidence="7 9" id="KW-0496">Mitochondrion</keyword>
<evidence type="ECO:0000256" key="1">
    <source>
        <dbReference type="ARBA" id="ARBA00005882"/>
    </source>
</evidence>
<evidence type="ECO:0000256" key="7">
    <source>
        <dbReference type="ARBA" id="ARBA00023128"/>
    </source>
</evidence>
<keyword evidence="6 9" id="KW-0249">Electron transport</keyword>
<dbReference type="AlphaFoldDB" id="F0X2V5"/>
<evidence type="ECO:0000256" key="2">
    <source>
        <dbReference type="ARBA" id="ARBA00022448"/>
    </source>
</evidence>
<protein>
    <recommendedName>
        <fullName evidence="9">NADH dehydrogenase [ubiquinone] iron-sulfur protein 4, mitochondrial</fullName>
    </recommendedName>
</protein>
<sequence>MDALLSRSGVRQGLAAFTRAKQPNVWRNSLRSYSEVNKEKETEDLMEQLRQQHLEKEERTILPYHASEHVLPSVEKDDIPFPEEVSVVSGVSEWSAGRKIQIFKPARHQMQSGTYNTRHWEIHFDSPKTWENPLMKWTSTDDPFHSVVLKFDTKEEAMMFARKQSMKCFGKC</sequence>
<keyword evidence="2 9" id="KW-0813">Transport</keyword>
<organism evidence="10">
    <name type="scientific">Albugo laibachii Nc14</name>
    <dbReference type="NCBI Taxonomy" id="890382"/>
    <lineage>
        <taxon>Eukaryota</taxon>
        <taxon>Sar</taxon>
        <taxon>Stramenopiles</taxon>
        <taxon>Oomycota</taxon>
        <taxon>Peronosporomycetes</taxon>
        <taxon>Albuginales</taxon>
        <taxon>Albuginaceae</taxon>
        <taxon>Albugo</taxon>
    </lineage>
</organism>
<comment type="function">
    <text evidence="9">Accessory subunit of the mitochondrial membrane respiratory chain NADH dehydrogenase (Complex I), that is believed not to be involved in catalysis. Complex I functions in the transfer of electrons from NADH to the respiratory chain. The immediate electron acceptor for the enzyme is believed to be ubiquinone.</text>
</comment>
<evidence type="ECO:0000256" key="4">
    <source>
        <dbReference type="ARBA" id="ARBA00022792"/>
    </source>
</evidence>
<dbReference type="InterPro" id="IPR006885">
    <property type="entry name" value="NADH_UbQ_FeS_4_mit-like"/>
</dbReference>
<comment type="subcellular location">
    <subcellularLocation>
        <location evidence="9">Mitochondrion inner membrane</location>
        <topology evidence="9">Peripheral membrane protein</topology>
        <orientation evidence="9">Matrix side</orientation>
    </subcellularLocation>
</comment>
<evidence type="ECO:0000256" key="3">
    <source>
        <dbReference type="ARBA" id="ARBA00022660"/>
    </source>
</evidence>
<keyword evidence="5 9" id="KW-0809">Transit peptide</keyword>
<keyword evidence="8 9" id="KW-0472">Membrane</keyword>
<name>F0X2V5_9STRA</name>
<keyword evidence="3 9" id="KW-0679">Respiratory chain</keyword>
<proteinExistence type="inferred from homology"/>
<evidence type="ECO:0000256" key="5">
    <source>
        <dbReference type="ARBA" id="ARBA00022946"/>
    </source>
</evidence>
<comment type="similarity">
    <text evidence="1 9">Belongs to the complex I NDUFS4 subunit family.</text>
</comment>
<dbReference type="SMR" id="F0X2V5"/>
<dbReference type="GO" id="GO:0022900">
    <property type="term" value="P:electron transport chain"/>
    <property type="evidence" value="ECO:0007669"/>
    <property type="project" value="InterPro"/>
</dbReference>
<evidence type="ECO:0000256" key="8">
    <source>
        <dbReference type="ARBA" id="ARBA00023136"/>
    </source>
</evidence>
<keyword evidence="4 9" id="KW-0999">Mitochondrion inner membrane</keyword>
<dbReference type="PANTHER" id="PTHR12219:SF8">
    <property type="entry name" value="NADH DEHYDROGENASE [UBIQUINONE] IRON-SULFUR PROTEIN 4, MITOCHONDRIAL"/>
    <property type="match status" value="1"/>
</dbReference>
<evidence type="ECO:0000256" key="6">
    <source>
        <dbReference type="ARBA" id="ARBA00022982"/>
    </source>
</evidence>
<dbReference type="Pfam" id="PF04800">
    <property type="entry name" value="NDUS4"/>
    <property type="match status" value="1"/>
</dbReference>
<dbReference type="HOGENOM" id="CLU_1558074_0_0_1"/>
<dbReference type="InterPro" id="IPR038532">
    <property type="entry name" value="NDUFS4-like_sf"/>
</dbReference>
<reference evidence="10" key="2">
    <citation type="submission" date="2011-02" db="EMBL/GenBank/DDBJ databases">
        <authorList>
            <person name="MacLean D."/>
        </authorList>
    </citation>
    <scope>NUCLEOTIDE SEQUENCE</scope>
</reference>